<dbReference type="InterPro" id="IPR032466">
    <property type="entry name" value="Metal_Hydrolase"/>
</dbReference>
<accession>A0AB39PLU2</accession>
<keyword evidence="2" id="KW-0378">Hydrolase</keyword>
<name>A0AB39PLU2_9ACTN</name>
<sequence length="540" mass="56091">MSESTASRRDHRTVLLRGGEVHSPADPFATAMVVERGQVAWVGSEGAADAFADGVDTVVDLEGALVTPAFTDAHVHTTATGLALTGLDLSDAPSLEAALTRVRDFAAARPGDRVLLGHGWDAARWPGGRPPTRAELDEATGGRPLYLSRIDVHSAVVTTALLDLVPGARGYEDGPLTSDAHHAVRATALGAVTATQRTEAQRAALARAASLGIGSVHECAGPDISSEDDLTGLLRLAAEEPGPRVVGYWAEWGEEGIERARALGAIGAAGDLFADGAIGSHTACLHGPYADADHTGTAYLDAAAVAAHVAACTEAGLQAGFHAIGDAAVTAVVEGMRAAAEKVGLARVRAARHRIEHAEMLTPETIAAFAELGLTASVQPAFDALWGGEEGMYAERLGAERARTLNPFAALLRAGVPLAFGSDSPVTPLDPWGTVRAAAFHRTPEHRVSVRAAFTAHTRGGWRAVGRDDAGVLVPGAPADYAVWRTDELVVQAPDDRVARWSTDPRSGTPGLPDLTPGGDLPVCLRTVVGGRTVFVRPDE</sequence>
<dbReference type="CDD" id="cd01300">
    <property type="entry name" value="YtcJ_like"/>
    <property type="match status" value="1"/>
</dbReference>
<dbReference type="InterPro" id="IPR013108">
    <property type="entry name" value="Amidohydro_3"/>
</dbReference>
<dbReference type="EC" id="3.5.-.-" evidence="2"/>
<dbReference type="SUPFAM" id="SSF51556">
    <property type="entry name" value="Metallo-dependent hydrolases"/>
    <property type="match status" value="1"/>
</dbReference>
<feature type="domain" description="Amidohydrolase 3" evidence="1">
    <location>
        <begin position="58"/>
        <end position="535"/>
    </location>
</feature>
<dbReference type="PANTHER" id="PTHR22642:SF2">
    <property type="entry name" value="PROTEIN LONG AFTER FAR-RED 3"/>
    <property type="match status" value="1"/>
</dbReference>
<dbReference type="Gene3D" id="3.20.20.140">
    <property type="entry name" value="Metal-dependent hydrolases"/>
    <property type="match status" value="1"/>
</dbReference>
<gene>
    <name evidence="2" type="ORF">AB5J56_37385</name>
</gene>
<evidence type="ECO:0000313" key="2">
    <source>
        <dbReference type="EMBL" id="XDQ30038.1"/>
    </source>
</evidence>
<evidence type="ECO:0000259" key="1">
    <source>
        <dbReference type="Pfam" id="PF07969"/>
    </source>
</evidence>
<dbReference type="Gene3D" id="3.10.310.70">
    <property type="match status" value="1"/>
</dbReference>
<reference evidence="2" key="1">
    <citation type="submission" date="2024-07" db="EMBL/GenBank/DDBJ databases">
        <authorList>
            <person name="Yu S.T."/>
        </authorList>
    </citation>
    <scope>NUCLEOTIDE SEQUENCE</scope>
    <source>
        <strain evidence="2">R21</strain>
    </source>
</reference>
<dbReference type="Pfam" id="PF07969">
    <property type="entry name" value="Amidohydro_3"/>
    <property type="match status" value="1"/>
</dbReference>
<dbReference type="EMBL" id="CP163435">
    <property type="protein sequence ID" value="XDQ30038.1"/>
    <property type="molecule type" value="Genomic_DNA"/>
</dbReference>
<dbReference type="GO" id="GO:0016810">
    <property type="term" value="F:hydrolase activity, acting on carbon-nitrogen (but not peptide) bonds"/>
    <property type="evidence" value="ECO:0007669"/>
    <property type="project" value="InterPro"/>
</dbReference>
<dbReference type="SUPFAM" id="SSF51338">
    <property type="entry name" value="Composite domain of metallo-dependent hydrolases"/>
    <property type="match status" value="1"/>
</dbReference>
<dbReference type="PANTHER" id="PTHR22642">
    <property type="entry name" value="IMIDAZOLONEPROPIONASE"/>
    <property type="match status" value="1"/>
</dbReference>
<dbReference type="InterPro" id="IPR033932">
    <property type="entry name" value="YtcJ-like"/>
</dbReference>
<dbReference type="Gene3D" id="2.30.40.10">
    <property type="entry name" value="Urease, subunit C, domain 1"/>
    <property type="match status" value="1"/>
</dbReference>
<dbReference type="AlphaFoldDB" id="A0AB39PLU2"/>
<protein>
    <submittedName>
        <fullName evidence="2">Amidohydrolase</fullName>
        <ecNumber evidence="2">3.5.-.-</ecNumber>
    </submittedName>
</protein>
<organism evidence="2">
    <name type="scientific">Streptomyces sp. R21</name>
    <dbReference type="NCBI Taxonomy" id="3238627"/>
    <lineage>
        <taxon>Bacteria</taxon>
        <taxon>Bacillati</taxon>
        <taxon>Actinomycetota</taxon>
        <taxon>Actinomycetes</taxon>
        <taxon>Kitasatosporales</taxon>
        <taxon>Streptomycetaceae</taxon>
        <taxon>Streptomyces</taxon>
    </lineage>
</organism>
<dbReference type="RefSeq" id="WP_369239598.1">
    <property type="nucleotide sequence ID" value="NZ_CP163435.1"/>
</dbReference>
<dbReference type="InterPro" id="IPR011059">
    <property type="entry name" value="Metal-dep_hydrolase_composite"/>
</dbReference>
<proteinExistence type="predicted"/>